<evidence type="ECO:0000256" key="14">
    <source>
        <dbReference type="ARBA" id="ARBA00023136"/>
    </source>
</evidence>
<gene>
    <name evidence="23 25" type="primary">MYOF</name>
</gene>
<dbReference type="FunFam" id="2.60.40.150:FF:000021">
    <property type="entry name" value="dysferlin isoform X2"/>
    <property type="match status" value="1"/>
</dbReference>
<dbReference type="PANTHER" id="PTHR12546:SF55">
    <property type="entry name" value="MYOFERLIN"/>
    <property type="match status" value="1"/>
</dbReference>
<feature type="compositionally biased region" description="Basic and acidic residues" evidence="20">
    <location>
        <begin position="1992"/>
        <end position="2005"/>
    </location>
</feature>
<evidence type="ECO:0000313" key="25">
    <source>
        <dbReference type="VGNC" id="VGNC:90538"/>
    </source>
</evidence>
<keyword evidence="5" id="KW-1003">Cell membrane</keyword>
<dbReference type="SMART" id="SM01202">
    <property type="entry name" value="FerI"/>
    <property type="match status" value="1"/>
</dbReference>
<dbReference type="InterPro" id="IPR037724">
    <property type="entry name" value="C2E_Ferlin"/>
</dbReference>
<evidence type="ECO:0000256" key="18">
    <source>
        <dbReference type="ARBA" id="ARBA00069206"/>
    </source>
</evidence>
<keyword evidence="11" id="KW-0735">Signal-anchor</keyword>
<evidence type="ECO:0000256" key="13">
    <source>
        <dbReference type="ARBA" id="ARBA00022990"/>
    </source>
</evidence>
<reference evidence="24" key="1">
    <citation type="submission" date="2009-11" db="EMBL/GenBank/DDBJ databases">
        <authorList>
            <consortium name="Porcine genome sequencing project"/>
        </authorList>
    </citation>
    <scope>NUCLEOTIDE SEQUENCE [LARGE SCALE GENOMIC DNA]</scope>
    <source>
        <strain evidence="24">Duroc</strain>
    </source>
</reference>
<feature type="region of interest" description="Disordered" evidence="20">
    <location>
        <begin position="123"/>
        <end position="193"/>
    </location>
</feature>
<evidence type="ECO:0000313" key="24">
    <source>
        <dbReference type="Proteomes" id="UP000008227"/>
    </source>
</evidence>
<keyword evidence="10" id="KW-0106">Calcium</keyword>
<dbReference type="ExpressionAtlas" id="A0A5G2Q8T2">
    <property type="expression patterns" value="baseline and differential"/>
</dbReference>
<dbReference type="Gene3D" id="2.60.40.150">
    <property type="entry name" value="C2 domain"/>
    <property type="match status" value="6"/>
</dbReference>
<evidence type="ECO:0000256" key="2">
    <source>
        <dbReference type="ARBA" id="ARBA00004483"/>
    </source>
</evidence>
<dbReference type="Pfam" id="PF22901">
    <property type="entry name" value="dsrm_Ferlin"/>
    <property type="match status" value="1"/>
</dbReference>
<dbReference type="SMART" id="SM00694">
    <property type="entry name" value="DysFC"/>
    <property type="match status" value="2"/>
</dbReference>
<dbReference type="InterPro" id="IPR037725">
    <property type="entry name" value="C2F_Ferlin"/>
</dbReference>
<evidence type="ECO:0000256" key="17">
    <source>
        <dbReference type="ARBA" id="ARBA00057975"/>
    </source>
</evidence>
<keyword evidence="14 21" id="KW-0472">Membrane</keyword>
<dbReference type="Bgee" id="ENSSSCG00000010476">
    <property type="expression patterns" value="Expressed in penis and 45 other cell types or tissues"/>
</dbReference>
<comment type="similarity">
    <text evidence="4">Belongs to the ferlin family.</text>
</comment>
<keyword evidence="16" id="KW-0968">Cytoplasmic vesicle</keyword>
<proteinExistence type="evidence at protein level"/>
<dbReference type="InterPro" id="IPR012561">
    <property type="entry name" value="Ferlin_B-domain"/>
</dbReference>
<dbReference type="PANTHER" id="PTHR12546">
    <property type="entry name" value="FER-1-LIKE"/>
    <property type="match status" value="1"/>
</dbReference>
<dbReference type="CDD" id="cd04017">
    <property type="entry name" value="C2D_Ferlin"/>
    <property type="match status" value="1"/>
</dbReference>
<keyword evidence="24" id="KW-1185">Reference proteome</keyword>
<dbReference type="SUPFAM" id="SSF49562">
    <property type="entry name" value="C2 domain (Calcium/lipid-binding domain, CaLB)"/>
    <property type="match status" value="7"/>
</dbReference>
<dbReference type="InterPro" id="IPR037721">
    <property type="entry name" value="Ferlin"/>
</dbReference>
<comment type="subcellular location">
    <subcellularLocation>
        <location evidence="1">Cell membrane</location>
        <topology evidence="1">Single-pass type II membrane protein</topology>
    </subcellularLocation>
    <subcellularLocation>
        <location evidence="2">Cytoplasmic vesicle membrane</location>
        <topology evidence="2">Single-pass type II membrane protein</topology>
    </subcellularLocation>
    <subcellularLocation>
        <location evidence="3">Nucleus membrane</location>
        <topology evidence="3">Single-pass type II membrane protein</topology>
    </subcellularLocation>
</comment>
<dbReference type="FunFam" id="2.60.40.150:FF:000037">
    <property type="entry name" value="dysferlin isoform X2"/>
    <property type="match status" value="1"/>
</dbReference>
<organism evidence="23 24">
    <name type="scientific">Sus scrofa</name>
    <name type="common">Pig</name>
    <dbReference type="NCBI Taxonomy" id="9823"/>
    <lineage>
        <taxon>Eukaryota</taxon>
        <taxon>Metazoa</taxon>
        <taxon>Chordata</taxon>
        <taxon>Craniata</taxon>
        <taxon>Vertebrata</taxon>
        <taxon>Euteleostomi</taxon>
        <taxon>Mammalia</taxon>
        <taxon>Eutheria</taxon>
        <taxon>Laurasiatheria</taxon>
        <taxon>Artiodactyla</taxon>
        <taxon>Suina</taxon>
        <taxon>Suidae</taxon>
        <taxon>Sus</taxon>
    </lineage>
</organism>
<dbReference type="CDD" id="cd04037">
    <property type="entry name" value="C2E_Ferlin"/>
    <property type="match status" value="1"/>
</dbReference>
<dbReference type="SMART" id="SM01201">
    <property type="entry name" value="FerB"/>
    <property type="match status" value="1"/>
</dbReference>
<keyword evidence="6" id="KW-0597">Phosphoprotein</keyword>
<dbReference type="Pfam" id="PF08150">
    <property type="entry name" value="FerB"/>
    <property type="match status" value="1"/>
</dbReference>
<dbReference type="InterPro" id="IPR035892">
    <property type="entry name" value="C2_domain_sf"/>
</dbReference>
<evidence type="ECO:0000256" key="11">
    <source>
        <dbReference type="ARBA" id="ARBA00022968"/>
    </source>
</evidence>
<dbReference type="InterPro" id="IPR032362">
    <property type="entry name" value="Ferlin_C"/>
</dbReference>
<dbReference type="InterPro" id="IPR037722">
    <property type="entry name" value="C2C_Ferlin"/>
</dbReference>
<feature type="domain" description="C2" evidence="22">
    <location>
        <begin position="1123"/>
        <end position="1251"/>
    </location>
</feature>
<evidence type="ECO:0000256" key="9">
    <source>
        <dbReference type="ARBA" id="ARBA00022737"/>
    </source>
</evidence>
<feature type="domain" description="C2" evidence="22">
    <location>
        <begin position="1282"/>
        <end position="1410"/>
    </location>
</feature>
<evidence type="ECO:0000256" key="6">
    <source>
        <dbReference type="ARBA" id="ARBA00022553"/>
    </source>
</evidence>
<dbReference type="InterPro" id="IPR012560">
    <property type="entry name" value="Ferlin_A-domain"/>
</dbReference>
<dbReference type="InterPro" id="IPR037720">
    <property type="entry name" value="C2B_Ferlin"/>
</dbReference>
<evidence type="ECO:0000256" key="19">
    <source>
        <dbReference type="ARBA" id="ARBA00079077"/>
    </source>
</evidence>
<dbReference type="GO" id="GO:0031965">
    <property type="term" value="C:nuclear membrane"/>
    <property type="evidence" value="ECO:0007669"/>
    <property type="project" value="UniProtKB-SubCell"/>
</dbReference>
<feature type="domain" description="C2" evidence="22">
    <location>
        <begin position="339"/>
        <end position="474"/>
    </location>
</feature>
<accession>A0A5G2Q8T2</accession>
<feature type="region of interest" description="Disordered" evidence="20">
    <location>
        <begin position="1992"/>
        <end position="2014"/>
    </location>
</feature>
<sequence>MLRVIVESASNIPKTKFGKPDPIVSVIFKDEKKKTKKVDNELNPVWNEILEFDLRGIPLDFSSSLGIVVKDFETIGQNKLIGTATVALKDLVGDQSRSLPYKLTSLLNERGQETGATIDLVIGYDPPSAPHPNDPSGTSVPGMGGEEEEDGGDEEELDNTIKVPGPKGPGGMASEAHLARRLTKGRSSRRMLSNKPQDFQIRVRVIEGRQLSGNNIRPVVKVHVCGQTHRTRIKRGNNPFFDELFFYNVHLTPSELMDEIISIRVYNSHSLRADCLMGEFKIDVGFVYDEPGHAVMRKWLLLNDPEDTSSGAKGYMKVSMFVLGTGDEPPPEKRDRENDSDDVESNLLLPAGIALRWVTFLLKIYRAEDIPQMDDAFSQTVKEIFGGTADKKNLVDPFVEVSFAGKKVCTNIIEKNANPEWNQVVNLQIKFPSVCEKIKLTIYDWDRLTKNDVVGTTYLYLSKIAASGGEVEDFSSSGSGAASYTANTGETEVGFVPTFGPCYLNLYGSPREYTGFPDPYDELNTGKGEGVAYRGRIFVELSTLLEKTPPDKKLEPISNDDLLVVEKYQRRRKYSLSAVFHSATMLQDVGEAIQFEVSIGNYGNKFDTTCKPLASTTQYSRAIFDGNYYYYLPWAHTKPVVTLTSYWEDISHRLDAVNTLLVMAERLQSNLEALKSGIQGKIPANQLAEVWLKLIDEITEDTRYTLPLTEGKANVTVLDTQIQKLRSRALSQIHEAAVRMRSEATEVKSTLAEIEDWLDKLMQLTEEPQNSMPDIIIWMIRGEKRLAYARIPAHQVLYSTSGENASGKYCGKTQTIFLKYPQEKNNGPKVPVELRVNIWLGLSAVEKKFNSFAEGTFTVFAEMYENQALMFGKWGTSGLVGRHKFSDVTGKIKLKREFFLPPKGWEWEGDWIVDPERSLLTEADAGHTEFTDEVYQNESRYPGGEWKPAEDTYTDANGDKAASPSELTCPPGWEWEDDAWVYDINRAVDERGWEYGITIPPDNKPKSWVAAEKMYHTHRRRRLVRKRKKDLAQSTSSTAKAMEALEDREGWEYASLIGWKFHWKQRSSDTFRRRRWRRKMAPSETHGAAAIFKLEGALGADTTEDGDEKSSEKQKHSATTVFGANTPIVSCNFDRVYIYHLRCYIYQARNLMALDKDSFSDPYAHVSFLHRSKTTEIIHSTLNPTWDQTIIFDEIEIYGEPQTVLQNPPKVVIELFDSDQVGKDEFLGRSLCSPLVKLNSEMDITPKLLWYPVMNGDKACGDVLVTAELILRHKDGSNLPILPSQRAPNLYMVPQGIRPVVQLTAIEILAWGLRNMKNYQMASVTSPSLIVECGGERVESVVIKNLKKTPNFPSSVLFMKVFLPKEELYMPPLVIKVIDHRQFGRKPVVGQCTIDRLDRFRCDPYAGKEDIVPQLKASFLSAPPCRDVIIEIEDTKPLLASKCLSSMSTALSKMASPTTVHEEEIVDWWSKFYASTGEHEKCGQYIQKGYSKLKIYDCELENVTEFEGLTDFSDTFKLYRGKSDENEDPSVVGEFKGSFRIYPLSDDPSVPAPPRQFRELPDSVPQECTVRIYIVRGLELQPQDNNGLCDPYIKITLGKKVIEDRDHYIPNTLNPVFGRMYELSCYLPQEKDLKISVYDYDTFTRDEKVGETIIDLENRFLSRFGSHCGIPEQYCVSGVNTWRDQLKPTQLLQNVARFKGFPPPVLSEDGSRIRYGGRDYSLDEFEVNKILHQHLGAPEERLALHILRTQGLVPEHVETRTLHSTFQPNISQGKLQMWVDVFPKSLGPPGPPFNITPRKAKRYYLRVIIWNTKEVILDEKSITGEDMSDIYVKGWIPGNEENKQKTDVHYRSLDGEGNFNWRFVFPFDYLPAEQLCIVAKKEHFWSIDQTEFRLPPRLIIQIWDNDKFSLDDYLGFLELDLHHTIIPAKSPEKCNLDMIPDLKAMNPLKVKTASLFEQKSMKGWWPCYVDKDGSRVMAGKVEMTLEVLNEKEADERPAGKGRDEPNMNPKLDPPNRPETSFLWFTNPCKTMKFIVWRRFKWVILGLLVLLIVLLFVAVLLYSLPVRVPVVPPSSIQGNVEHLLSAKRNWNVETPKAGFLPRGSSYPAYKQHTN</sequence>
<dbReference type="Pfam" id="PF16165">
    <property type="entry name" value="Ferlin_C"/>
    <property type="match status" value="1"/>
</dbReference>
<keyword evidence="13" id="KW-0007">Acetylation</keyword>
<evidence type="ECO:0000256" key="4">
    <source>
        <dbReference type="ARBA" id="ARBA00007561"/>
    </source>
</evidence>
<dbReference type="SMART" id="SM01200">
    <property type="entry name" value="FerA"/>
    <property type="match status" value="1"/>
</dbReference>
<evidence type="ECO:0000256" key="10">
    <source>
        <dbReference type="ARBA" id="ARBA00022837"/>
    </source>
</evidence>
<dbReference type="FunFam" id="2.60.40.150:FF:000009">
    <property type="entry name" value="dysferlin isoform X2"/>
    <property type="match status" value="1"/>
</dbReference>
<dbReference type="InterPro" id="IPR037726">
    <property type="entry name" value="C2A_Ferlin"/>
</dbReference>
<dbReference type="PROSITE" id="PS50004">
    <property type="entry name" value="C2"/>
    <property type="match status" value="7"/>
</dbReference>
<dbReference type="CDD" id="cd04018">
    <property type="entry name" value="C2C_Ferlin"/>
    <property type="match status" value="1"/>
</dbReference>
<evidence type="ECO:0007829" key="26">
    <source>
        <dbReference type="PeptideAtlas" id="A0A5G2Q8T2"/>
    </source>
</evidence>
<dbReference type="Pfam" id="PF08165">
    <property type="entry name" value="FerA"/>
    <property type="match status" value="1"/>
</dbReference>
<dbReference type="InterPro" id="IPR055072">
    <property type="entry name" value="Ferlin_DSRM"/>
</dbReference>
<evidence type="ECO:0000256" key="20">
    <source>
        <dbReference type="SAM" id="MobiDB-lite"/>
    </source>
</evidence>
<feature type="compositionally biased region" description="Acidic residues" evidence="20">
    <location>
        <begin position="145"/>
        <end position="158"/>
    </location>
</feature>
<keyword evidence="9" id="KW-0677">Repeat</keyword>
<feature type="domain" description="C2" evidence="22">
    <location>
        <begin position="183"/>
        <end position="300"/>
    </location>
</feature>
<evidence type="ECO:0000259" key="22">
    <source>
        <dbReference type="PROSITE" id="PS50004"/>
    </source>
</evidence>
<evidence type="ECO:0000313" key="23">
    <source>
        <dbReference type="Ensembl" id="ENSSSCP00000059667.2"/>
    </source>
</evidence>
<dbReference type="FunFam" id="2.60.40.150:FF:000095">
    <property type="entry name" value="myoferlin isoform X2"/>
    <property type="match status" value="1"/>
</dbReference>
<evidence type="ECO:0000256" key="8">
    <source>
        <dbReference type="ARBA" id="ARBA00022723"/>
    </source>
</evidence>
<dbReference type="InterPro" id="IPR006614">
    <property type="entry name" value="Peroxin/Ferlin"/>
</dbReference>
<keyword evidence="15" id="KW-0539">Nucleus</keyword>
<evidence type="ECO:0000256" key="7">
    <source>
        <dbReference type="ARBA" id="ARBA00022692"/>
    </source>
</evidence>
<keyword evidence="26" id="KW-1267">Proteomics identification</keyword>
<protein>
    <recommendedName>
        <fullName evidence="18">Myoferlin</fullName>
    </recommendedName>
    <alternativeName>
        <fullName evidence="19">Fer-1-like protein 3</fullName>
    </alternativeName>
</protein>
<feature type="domain" description="C2" evidence="22">
    <location>
        <begin position="1551"/>
        <end position="1669"/>
    </location>
</feature>
<dbReference type="CDD" id="cd08373">
    <property type="entry name" value="C2A_Ferlin"/>
    <property type="match status" value="1"/>
</dbReference>
<dbReference type="GO" id="GO:0030659">
    <property type="term" value="C:cytoplasmic vesicle membrane"/>
    <property type="evidence" value="ECO:0007669"/>
    <property type="project" value="UniProtKB-SubCell"/>
</dbReference>
<evidence type="ECO:0000256" key="12">
    <source>
        <dbReference type="ARBA" id="ARBA00022989"/>
    </source>
</evidence>
<comment type="function">
    <text evidence="17">Calcium/phospholipid-binding protein that plays a role in the plasmalemma repair mechanism of endothelial cells that permits rapid resealing of membranes disrupted by mechanical stress. Involved in endocytic recycling. Implicated in VEGF signal transduction by regulating the levels of the receptor KDR.</text>
</comment>
<dbReference type="InterPro" id="IPR000008">
    <property type="entry name" value="C2_dom"/>
</dbReference>
<dbReference type="Proteomes" id="UP000008227">
    <property type="component" value="Chromosome 14"/>
</dbReference>
<dbReference type="InterPro" id="IPR012968">
    <property type="entry name" value="FerIin_dom"/>
</dbReference>
<dbReference type="Pfam" id="PF00168">
    <property type="entry name" value="C2"/>
    <property type="match status" value="7"/>
</dbReference>
<reference evidence="23" key="4">
    <citation type="submission" date="2025-09" db="UniProtKB">
        <authorList>
            <consortium name="Ensembl"/>
        </authorList>
    </citation>
    <scope>IDENTIFICATION</scope>
</reference>
<dbReference type="VGNC" id="VGNC:90538">
    <property type="gene designation" value="MYOF"/>
</dbReference>
<evidence type="ECO:0000256" key="5">
    <source>
        <dbReference type="ARBA" id="ARBA00022475"/>
    </source>
</evidence>
<name>A0A5G2Q8T2_PIG</name>
<keyword evidence="12 21" id="KW-1133">Transmembrane helix</keyword>
<evidence type="ECO:0000256" key="3">
    <source>
        <dbReference type="ARBA" id="ARBA00004499"/>
    </source>
</evidence>
<evidence type="ECO:0000256" key="21">
    <source>
        <dbReference type="SAM" id="Phobius"/>
    </source>
</evidence>
<feature type="compositionally biased region" description="Basic residues" evidence="20">
    <location>
        <begin position="179"/>
        <end position="189"/>
    </location>
</feature>
<dbReference type="GO" id="GO:0046872">
    <property type="term" value="F:metal ion binding"/>
    <property type="evidence" value="ECO:0007669"/>
    <property type="project" value="UniProtKB-KW"/>
</dbReference>
<dbReference type="GO" id="GO:0005543">
    <property type="term" value="F:phospholipid binding"/>
    <property type="evidence" value="ECO:0007669"/>
    <property type="project" value="UniProtKB-ARBA"/>
</dbReference>
<dbReference type="Ensembl" id="ENSSSCT00000069599.2">
    <property type="protein sequence ID" value="ENSSSCP00000059667.2"/>
    <property type="gene ID" value="ENSSSCG00000010476.5"/>
</dbReference>
<dbReference type="CDD" id="cd08374">
    <property type="entry name" value="C2F_Ferlin"/>
    <property type="match status" value="1"/>
</dbReference>
<evidence type="ECO:0000256" key="16">
    <source>
        <dbReference type="ARBA" id="ARBA00023329"/>
    </source>
</evidence>
<keyword evidence="8" id="KW-0479">Metal-binding</keyword>
<keyword evidence="7 21" id="KW-0812">Transmembrane</keyword>
<dbReference type="CDD" id="cd04011">
    <property type="entry name" value="C2B_Ferlin"/>
    <property type="match status" value="1"/>
</dbReference>
<feature type="domain" description="C2" evidence="22">
    <location>
        <begin position="1787"/>
        <end position="1935"/>
    </location>
</feature>
<feature type="region of interest" description="Disordered" evidence="20">
    <location>
        <begin position="939"/>
        <end position="968"/>
    </location>
</feature>
<dbReference type="SMART" id="SM00239">
    <property type="entry name" value="C2"/>
    <property type="match status" value="7"/>
</dbReference>
<evidence type="ECO:0000256" key="15">
    <source>
        <dbReference type="ARBA" id="ARBA00023242"/>
    </source>
</evidence>
<feature type="domain" description="C2" evidence="22">
    <location>
        <begin position="1"/>
        <end position="101"/>
    </location>
</feature>
<dbReference type="InterPro" id="IPR037723">
    <property type="entry name" value="C2D_Ferlin"/>
</dbReference>
<dbReference type="SMART" id="SM00693">
    <property type="entry name" value="DysFN"/>
    <property type="match status" value="2"/>
</dbReference>
<reference evidence="23" key="2">
    <citation type="journal article" date="2020" name="Gigascience">
        <title>An improved pig reference genome sequence to enable pig genetics and genomics research.</title>
        <authorList>
            <person name="Warr A."/>
            <person name="Affara N."/>
            <person name="Aken B."/>
            <person name="Beiki H."/>
            <person name="Bickhart D.M."/>
            <person name="Billis K."/>
            <person name="Chow W."/>
            <person name="Eory L."/>
            <person name="Finlayson H.A."/>
            <person name="Flicek P."/>
            <person name="Giron C.G."/>
            <person name="Griffin D.K."/>
            <person name="Hall R."/>
            <person name="Hannum G."/>
            <person name="Hourlier T."/>
            <person name="Howe K."/>
            <person name="Hume D.A."/>
            <person name="Izuogu O."/>
            <person name="Kim K."/>
            <person name="Koren S."/>
            <person name="Liu H."/>
            <person name="Manchanda N."/>
            <person name="Martin F.J."/>
            <person name="Nonneman D.J."/>
            <person name="O'Connor R.E."/>
            <person name="Phillippy A.M."/>
            <person name="Rohrer G.A."/>
            <person name="Rosen B.D."/>
            <person name="Rund L.A."/>
            <person name="Sargent C.A."/>
            <person name="Schook L.B."/>
            <person name="Schroeder S.G."/>
            <person name="Schwartz A.S."/>
            <person name="Skinner B.M."/>
            <person name="Talbot R."/>
            <person name="Tseng E."/>
            <person name="Tuggle C.K."/>
            <person name="Watson M."/>
            <person name="Smith T.P.L."/>
            <person name="Archibald A.L."/>
        </authorList>
    </citation>
    <scope>NUCLEOTIDE SEQUENCE [LARGE SCALE GENOMIC DNA]</scope>
    <source>
        <strain evidence="23">Duroc</strain>
    </source>
</reference>
<dbReference type="FunFam" id="2.60.40.150:FF:000033">
    <property type="entry name" value="dysferlin isoform X2"/>
    <property type="match status" value="1"/>
</dbReference>
<evidence type="ECO:0000256" key="1">
    <source>
        <dbReference type="ARBA" id="ARBA00004401"/>
    </source>
</evidence>
<dbReference type="GO" id="GO:0005886">
    <property type="term" value="C:plasma membrane"/>
    <property type="evidence" value="ECO:0007669"/>
    <property type="project" value="UniProtKB-SubCell"/>
</dbReference>
<reference evidence="23" key="3">
    <citation type="submission" date="2025-08" db="UniProtKB">
        <authorList>
            <consortium name="Ensembl"/>
        </authorList>
    </citation>
    <scope>IDENTIFICATION</scope>
</reference>
<feature type="transmembrane region" description="Helical" evidence="21">
    <location>
        <begin position="2041"/>
        <end position="2063"/>
    </location>
</feature>
<dbReference type="Pfam" id="PF08151">
    <property type="entry name" value="FerI"/>
    <property type="match status" value="1"/>
</dbReference>
<dbReference type="FunFam" id="2.60.40.150:FF:000026">
    <property type="entry name" value="dysferlin isoform X2"/>
    <property type="match status" value="1"/>
</dbReference>
<dbReference type="GeneTree" id="ENSGT00940000154741"/>